<dbReference type="EMBL" id="BNCQ01000012">
    <property type="protein sequence ID" value="GIM02542.1"/>
    <property type="molecule type" value="Genomic_DNA"/>
</dbReference>
<evidence type="ECO:0000313" key="2">
    <source>
        <dbReference type="EMBL" id="GIM02542.1"/>
    </source>
</evidence>
<feature type="compositionally biased region" description="Low complexity" evidence="1">
    <location>
        <begin position="290"/>
        <end position="314"/>
    </location>
</feature>
<dbReference type="Proteomes" id="UP000722791">
    <property type="component" value="Unassembled WGS sequence"/>
</dbReference>
<feature type="region of interest" description="Disordered" evidence="1">
    <location>
        <begin position="270"/>
        <end position="314"/>
    </location>
</feature>
<evidence type="ECO:0000313" key="3">
    <source>
        <dbReference type="Proteomes" id="UP000722791"/>
    </source>
</evidence>
<sequence>MEAPTIDQKTVKRVSKDGKPSRRSMDFWCQFNYWYRNLWEAEGRRPTVVEVKRWYEEAADSCWGDQKPTWEETRSHSKCLRSLDQVRTYFRQYRAARKEASKSDITRSAYANTGLLQQDLSNLPSVSHENGAATNTVFFRDAKLRRASTTNSDVSTVTMLVNHSQEHAPSLRVANTSGLSGFVMGANESGVPLSGVAFTQSCVGTWSRTISTGAVSQGPGQTRFNCATASQTGVRVECGDAGARPQPSSLVYAGTGDANALSIPVSADGTPGVWLHQQPSDAPPSSNSHQQAGTSWQQQQLTQQLPQPIPPAQQQGAYYHAALQGSRVNDNEVPAQPQAVLRSIPIDARTSSPQRVDLPVWPLTSPQPQPHPVSGPPGARPSAAATLPGDHFPPALQQAGAREAAGPLKVAMIGLALSAGTRATDVISERQRPHAGILTHAPGNCFDVSGANPNHRQQQQAPAAAASQAAGPVLTHELPAYQHIHHVPVHHPMAYMGYDPMLGHPAYMDPYAYSYGMHDPSAAAYWRMYPYWYATAHTLYPELGPHMPSYRNFCDGSIPMQAMPQCPQQSAAAAAVPLPPQQATVKNCVTHPTTTTHHAGVLQHQVERSISTFELARCASVPLLQQPNIPTSVSVDATSACDTAVRSSGTVPVPTQPVSPFPLQCPVYTTGAGNLQPNLPDNLQPGSGSALSPAAGFITPRTSALFSELDMLFSDGVYDCSL</sequence>
<protein>
    <submittedName>
        <fullName evidence="2">Uncharacterized protein</fullName>
    </submittedName>
</protein>
<name>A0A8J4CBX3_9CHLO</name>
<gene>
    <name evidence="2" type="ORF">Vretimale_7361</name>
</gene>
<accession>A0A8J4CBX3</accession>
<proteinExistence type="predicted"/>
<feature type="region of interest" description="Disordered" evidence="1">
    <location>
        <begin position="1"/>
        <end position="21"/>
    </location>
</feature>
<organism evidence="2 3">
    <name type="scientific">Volvox reticuliferus</name>
    <dbReference type="NCBI Taxonomy" id="1737510"/>
    <lineage>
        <taxon>Eukaryota</taxon>
        <taxon>Viridiplantae</taxon>
        <taxon>Chlorophyta</taxon>
        <taxon>core chlorophytes</taxon>
        <taxon>Chlorophyceae</taxon>
        <taxon>CS clade</taxon>
        <taxon>Chlamydomonadales</taxon>
        <taxon>Volvocaceae</taxon>
        <taxon>Volvox</taxon>
    </lineage>
</organism>
<feature type="compositionally biased region" description="Polar residues" evidence="1">
    <location>
        <begin position="277"/>
        <end position="289"/>
    </location>
</feature>
<dbReference type="OrthoDB" id="552543at2759"/>
<reference evidence="2" key="1">
    <citation type="journal article" date="2021" name="Proc. Natl. Acad. Sci. U.S.A.">
        <title>Three genomes in the algal genus Volvox reveal the fate of a haploid sex-determining region after a transition to homothallism.</title>
        <authorList>
            <person name="Yamamoto K."/>
            <person name="Hamaji T."/>
            <person name="Kawai-Toyooka H."/>
            <person name="Matsuzaki R."/>
            <person name="Takahashi F."/>
            <person name="Nishimura Y."/>
            <person name="Kawachi M."/>
            <person name="Noguchi H."/>
            <person name="Minakuchi Y."/>
            <person name="Umen J.G."/>
            <person name="Toyoda A."/>
            <person name="Nozaki H."/>
        </authorList>
    </citation>
    <scope>NUCLEOTIDE SEQUENCE</scope>
    <source>
        <strain evidence="2">NIES-3785</strain>
    </source>
</reference>
<evidence type="ECO:0000256" key="1">
    <source>
        <dbReference type="SAM" id="MobiDB-lite"/>
    </source>
</evidence>
<comment type="caution">
    <text evidence="2">The sequence shown here is derived from an EMBL/GenBank/DDBJ whole genome shotgun (WGS) entry which is preliminary data.</text>
</comment>
<feature type="region of interest" description="Disordered" evidence="1">
    <location>
        <begin position="344"/>
        <end position="391"/>
    </location>
</feature>
<feature type="compositionally biased region" description="Pro residues" evidence="1">
    <location>
        <begin position="365"/>
        <end position="379"/>
    </location>
</feature>
<dbReference type="AlphaFoldDB" id="A0A8J4CBX3"/>